<dbReference type="Proteomes" id="UP000019849">
    <property type="component" value="Unassembled WGS sequence"/>
</dbReference>
<dbReference type="AlphaFoldDB" id="A0A011TZW4"/>
<dbReference type="eggNOG" id="ENOG50344NG">
    <property type="taxonomic scope" value="Bacteria"/>
</dbReference>
<dbReference type="InterPro" id="IPR010385">
    <property type="entry name" value="DUF982"/>
</dbReference>
<protein>
    <submittedName>
        <fullName evidence="2">Uncharacterized protein DUF982</fullName>
    </submittedName>
</protein>
<dbReference type="PATRIC" id="fig|69279.3.peg.1231"/>
<dbReference type="Pfam" id="PF06169">
    <property type="entry name" value="DUF982"/>
    <property type="match status" value="1"/>
</dbReference>
<dbReference type="EMBL" id="SNZF01000004">
    <property type="protein sequence ID" value="TDR36835.1"/>
    <property type="molecule type" value="Genomic_DNA"/>
</dbReference>
<accession>A0A011TZW4</accession>
<gene>
    <name evidence="1" type="ORF">BG36_21490</name>
    <name evidence="2" type="ORF">DES43_104161</name>
</gene>
<comment type="caution">
    <text evidence="1">The sequence shown here is derived from an EMBL/GenBank/DDBJ whole genome shotgun (WGS) entry which is preliminary data.</text>
</comment>
<proteinExistence type="predicted"/>
<reference evidence="1 3" key="1">
    <citation type="submission" date="2014-02" db="EMBL/GenBank/DDBJ databases">
        <title>Aquamicrobium defluvii Genome sequencing.</title>
        <authorList>
            <person name="Wang X."/>
        </authorList>
    </citation>
    <scope>NUCLEOTIDE SEQUENCE [LARGE SCALE GENOMIC DNA]</scope>
    <source>
        <strain evidence="1 3">W13Z1</strain>
    </source>
</reference>
<dbReference type="Gene3D" id="6.10.250.730">
    <property type="match status" value="1"/>
</dbReference>
<organism evidence="1 3">
    <name type="scientific">Aquamicrobium defluvii</name>
    <dbReference type="NCBI Taxonomy" id="69279"/>
    <lineage>
        <taxon>Bacteria</taxon>
        <taxon>Pseudomonadati</taxon>
        <taxon>Pseudomonadota</taxon>
        <taxon>Alphaproteobacteria</taxon>
        <taxon>Hyphomicrobiales</taxon>
        <taxon>Phyllobacteriaceae</taxon>
        <taxon>Aquamicrobium</taxon>
    </lineage>
</organism>
<dbReference type="OrthoDB" id="8116604at2"/>
<name>A0A011TZW4_9HYPH</name>
<sequence length="100" mass="10840">MDRLQFFSPVRVSLGRGQPVHDIENVAEALAFLREWPIGRRGPVYRCALNCCAAAMAAQMSAEEARKSFAGFARITGLLIDSGPSPFVASARSGMRRPAT</sequence>
<keyword evidence="4" id="KW-1185">Reference proteome</keyword>
<evidence type="ECO:0000313" key="2">
    <source>
        <dbReference type="EMBL" id="TDR36835.1"/>
    </source>
</evidence>
<evidence type="ECO:0000313" key="3">
    <source>
        <dbReference type="Proteomes" id="UP000019849"/>
    </source>
</evidence>
<dbReference type="Proteomes" id="UP000294958">
    <property type="component" value="Unassembled WGS sequence"/>
</dbReference>
<evidence type="ECO:0000313" key="1">
    <source>
        <dbReference type="EMBL" id="EXL09677.1"/>
    </source>
</evidence>
<dbReference type="RefSeq" id="WP_051520434.1">
    <property type="nucleotide sequence ID" value="NZ_KK073880.1"/>
</dbReference>
<evidence type="ECO:0000313" key="4">
    <source>
        <dbReference type="Proteomes" id="UP000294958"/>
    </source>
</evidence>
<reference evidence="2 4" key="2">
    <citation type="submission" date="2019-03" db="EMBL/GenBank/DDBJ databases">
        <title>Genomic Encyclopedia of Type Strains, Phase IV (KMG-IV): sequencing the most valuable type-strain genomes for metagenomic binning, comparative biology and taxonomic classification.</title>
        <authorList>
            <person name="Goeker M."/>
        </authorList>
    </citation>
    <scope>NUCLEOTIDE SEQUENCE [LARGE SCALE GENOMIC DNA]</scope>
    <source>
        <strain evidence="2 4">DSM 11603</strain>
    </source>
</reference>
<dbReference type="EMBL" id="JENY01000006">
    <property type="protein sequence ID" value="EXL09677.1"/>
    <property type="molecule type" value="Genomic_DNA"/>
</dbReference>
<dbReference type="HOGENOM" id="CLU_134423_0_0_5"/>